<dbReference type="InterPro" id="IPR015943">
    <property type="entry name" value="WD40/YVTN_repeat-like_dom_sf"/>
</dbReference>
<feature type="compositionally biased region" description="Basic and acidic residues" evidence="4">
    <location>
        <begin position="507"/>
        <end position="519"/>
    </location>
</feature>
<feature type="non-terminal residue" evidence="5">
    <location>
        <position position="541"/>
    </location>
</feature>
<keyword evidence="2" id="KW-0677">Repeat</keyword>
<evidence type="ECO:0000256" key="3">
    <source>
        <dbReference type="PROSITE-ProRule" id="PRU00221"/>
    </source>
</evidence>
<evidence type="ECO:0000256" key="4">
    <source>
        <dbReference type="SAM" id="MobiDB-lite"/>
    </source>
</evidence>
<dbReference type="Proteomes" id="UP001432027">
    <property type="component" value="Unassembled WGS sequence"/>
</dbReference>
<accession>A0AAV5U1P6</accession>
<dbReference type="Pfam" id="PF00400">
    <property type="entry name" value="WD40"/>
    <property type="match status" value="3"/>
</dbReference>
<feature type="compositionally biased region" description="Basic and acidic residues" evidence="4">
    <location>
        <begin position="395"/>
        <end position="408"/>
    </location>
</feature>
<evidence type="ECO:0008006" key="7">
    <source>
        <dbReference type="Google" id="ProtNLM"/>
    </source>
</evidence>
<organism evidence="5 6">
    <name type="scientific">Pristionchus entomophagus</name>
    <dbReference type="NCBI Taxonomy" id="358040"/>
    <lineage>
        <taxon>Eukaryota</taxon>
        <taxon>Metazoa</taxon>
        <taxon>Ecdysozoa</taxon>
        <taxon>Nematoda</taxon>
        <taxon>Chromadorea</taxon>
        <taxon>Rhabditida</taxon>
        <taxon>Rhabditina</taxon>
        <taxon>Diplogasteromorpha</taxon>
        <taxon>Diplogasteroidea</taxon>
        <taxon>Neodiplogasteridae</taxon>
        <taxon>Pristionchus</taxon>
    </lineage>
</organism>
<dbReference type="InterPro" id="IPR036322">
    <property type="entry name" value="WD40_repeat_dom_sf"/>
</dbReference>
<protein>
    <recommendedName>
        <fullName evidence="7">WD40 domain-containing protein</fullName>
    </recommendedName>
</protein>
<feature type="compositionally biased region" description="Acidic residues" evidence="4">
    <location>
        <begin position="489"/>
        <end position="506"/>
    </location>
</feature>
<sequence>MILENPLPFAIQIVGKMPKAHAKALVNLQFVYNGSQVALCSVGHDSIKMWTLNEIVEDNIVVFTQMNEYAEWRCGVQSACALPTSSCTGVVGGDSMIYSLEADDDGFHMRTYDMGYMEVWHLAVLEPGRFITTSFSGYLSEVIDGKWGVREGHPKIKSVVCMNLSPSGKVLALGGAEGSVDIVDTKTLKTMHTLEAHWSRITSVLLLSDDQLLTGGIDKYIKYFKVSGGSHSLERTLCAHRSAITCMVPSPSMGDTTTFASASTNGQIILWNLDSPGSPLTHIEVPHEGAVIALAFSPCGQFLVSGGDDKLLGVYRVRGEPLDESVPLLNSGMEMMEEEMKEEEMREEINGGKENEEPRREIEREQNMSEDEMDMENGGAATTRDLFGDSSDSDGGEHRREMEERREEGEGEEEEEEEGGGDYEGYGREEEREDEYGEREEGGEEIEGEGERAEYGEEQREGEEDGEGRYEEGETREEEHGGYCIDELIAGEEEMREEEGSGEGSDDERKYMGIKKEEPMYEGYGDSPPRHDNPPTTPPFE</sequence>
<dbReference type="PANTHER" id="PTHR19848:SF8">
    <property type="entry name" value="F-BOX AND WD REPEAT DOMAIN CONTAINING 7"/>
    <property type="match status" value="1"/>
</dbReference>
<comment type="caution">
    <text evidence="5">The sequence shown here is derived from an EMBL/GenBank/DDBJ whole genome shotgun (WGS) entry which is preliminary data.</text>
</comment>
<evidence type="ECO:0000256" key="1">
    <source>
        <dbReference type="ARBA" id="ARBA00022574"/>
    </source>
</evidence>
<dbReference type="PANTHER" id="PTHR19848">
    <property type="entry name" value="WD40 REPEAT PROTEIN"/>
    <property type="match status" value="1"/>
</dbReference>
<proteinExistence type="predicted"/>
<dbReference type="PROSITE" id="PS50082">
    <property type="entry name" value="WD_REPEATS_2"/>
    <property type="match status" value="2"/>
</dbReference>
<dbReference type="SUPFAM" id="SSF50978">
    <property type="entry name" value="WD40 repeat-like"/>
    <property type="match status" value="1"/>
</dbReference>
<keyword evidence="1 3" id="KW-0853">WD repeat</keyword>
<evidence type="ECO:0000313" key="5">
    <source>
        <dbReference type="EMBL" id="GMT00791.1"/>
    </source>
</evidence>
<feature type="compositionally biased region" description="Acidic residues" evidence="4">
    <location>
        <begin position="431"/>
        <end position="448"/>
    </location>
</feature>
<feature type="compositionally biased region" description="Acidic residues" evidence="4">
    <location>
        <begin position="409"/>
        <end position="421"/>
    </location>
</feature>
<dbReference type="SMART" id="SM00320">
    <property type="entry name" value="WD40"/>
    <property type="match status" value="5"/>
</dbReference>
<feature type="repeat" description="WD" evidence="3">
    <location>
        <begin position="237"/>
        <end position="281"/>
    </location>
</feature>
<gene>
    <name evidence="5" type="ORF">PENTCL1PPCAC_22965</name>
</gene>
<feature type="compositionally biased region" description="Basic and acidic residues" evidence="4">
    <location>
        <begin position="343"/>
        <end position="367"/>
    </location>
</feature>
<feature type="repeat" description="WD" evidence="3">
    <location>
        <begin position="284"/>
        <end position="318"/>
    </location>
</feature>
<evidence type="ECO:0000256" key="2">
    <source>
        <dbReference type="ARBA" id="ARBA00022737"/>
    </source>
</evidence>
<keyword evidence="6" id="KW-1185">Reference proteome</keyword>
<dbReference type="AlphaFoldDB" id="A0AAV5U1P6"/>
<evidence type="ECO:0000313" key="6">
    <source>
        <dbReference type="Proteomes" id="UP001432027"/>
    </source>
</evidence>
<feature type="region of interest" description="Disordered" evidence="4">
    <location>
        <begin position="342"/>
        <end position="541"/>
    </location>
</feature>
<feature type="compositionally biased region" description="Basic and acidic residues" evidence="4">
    <location>
        <begin position="467"/>
        <end position="481"/>
    </location>
</feature>
<dbReference type="Gene3D" id="2.130.10.10">
    <property type="entry name" value="YVTN repeat-like/Quinoprotein amine dehydrogenase"/>
    <property type="match status" value="1"/>
</dbReference>
<dbReference type="InterPro" id="IPR001680">
    <property type="entry name" value="WD40_rpt"/>
</dbReference>
<name>A0AAV5U1P6_9BILA</name>
<feature type="compositionally biased region" description="Basic and acidic residues" evidence="4">
    <location>
        <begin position="449"/>
        <end position="459"/>
    </location>
</feature>
<dbReference type="EMBL" id="BTSX01000005">
    <property type="protein sequence ID" value="GMT00791.1"/>
    <property type="molecule type" value="Genomic_DNA"/>
</dbReference>
<reference evidence="5" key="1">
    <citation type="submission" date="2023-10" db="EMBL/GenBank/DDBJ databases">
        <title>Genome assembly of Pristionchus species.</title>
        <authorList>
            <person name="Yoshida K."/>
            <person name="Sommer R.J."/>
        </authorList>
    </citation>
    <scope>NUCLEOTIDE SEQUENCE</scope>
    <source>
        <strain evidence="5">RS0144</strain>
    </source>
</reference>